<dbReference type="RefSeq" id="WP_066431896.1">
    <property type="nucleotide sequence ID" value="NZ_CP014227.1"/>
</dbReference>
<dbReference type="AlphaFoldDB" id="A0AAX2GX75"/>
<dbReference type="EMBL" id="CP014227">
    <property type="protein sequence ID" value="AMD86240.1"/>
    <property type="molecule type" value="Genomic_DNA"/>
</dbReference>
<organism evidence="3 5">
    <name type="scientific">Capnocytophaga haemolytica</name>
    <dbReference type="NCBI Taxonomy" id="45243"/>
    <lineage>
        <taxon>Bacteria</taxon>
        <taxon>Pseudomonadati</taxon>
        <taxon>Bacteroidota</taxon>
        <taxon>Flavobacteriia</taxon>
        <taxon>Flavobacteriales</taxon>
        <taxon>Flavobacteriaceae</taxon>
        <taxon>Capnocytophaga</taxon>
    </lineage>
</organism>
<gene>
    <name evidence="2" type="ORF">AXF12_08235</name>
    <name evidence="3" type="ORF">SAMEA44541418_00036</name>
</gene>
<protein>
    <recommendedName>
        <fullName evidence="6">Mobilization protein</fullName>
    </recommendedName>
</protein>
<evidence type="ECO:0008006" key="6">
    <source>
        <dbReference type="Google" id="ProtNLM"/>
    </source>
</evidence>
<feature type="coiled-coil region" evidence="1">
    <location>
        <begin position="190"/>
        <end position="224"/>
    </location>
</feature>
<name>A0AAX2GX75_9FLAO</name>
<dbReference type="EMBL" id="LT906449">
    <property type="protein sequence ID" value="SNV00916.1"/>
    <property type="molecule type" value="Genomic_DNA"/>
</dbReference>
<evidence type="ECO:0000313" key="5">
    <source>
        <dbReference type="Proteomes" id="UP000215539"/>
    </source>
</evidence>
<proteinExistence type="predicted"/>
<accession>A0AAX2GX75</accession>
<reference evidence="3 5" key="2">
    <citation type="submission" date="2017-06" db="EMBL/GenBank/DDBJ databases">
        <authorList>
            <consortium name="Pathogen Informatics"/>
        </authorList>
    </citation>
    <scope>NUCLEOTIDE SEQUENCE [LARGE SCALE GENOMIC DNA]</scope>
    <source>
        <strain evidence="3 5">NCTC12947</strain>
    </source>
</reference>
<reference evidence="2 4" key="1">
    <citation type="submission" date="2016-02" db="EMBL/GenBank/DDBJ databases">
        <authorList>
            <person name="Holder M.E."/>
            <person name="Ajami N.J."/>
            <person name="Petrosino J.F."/>
        </authorList>
    </citation>
    <scope>NUCLEOTIDE SEQUENCE [LARGE SCALE GENOMIC DNA]</scope>
    <source>
        <strain evidence="2 4">CCUG 32990</strain>
    </source>
</reference>
<evidence type="ECO:0000256" key="1">
    <source>
        <dbReference type="SAM" id="Coils"/>
    </source>
</evidence>
<keyword evidence="4" id="KW-1185">Reference proteome</keyword>
<evidence type="ECO:0000313" key="4">
    <source>
        <dbReference type="Proteomes" id="UP000065822"/>
    </source>
</evidence>
<dbReference type="Proteomes" id="UP000065822">
    <property type="component" value="Chromosome"/>
</dbReference>
<evidence type="ECO:0000313" key="2">
    <source>
        <dbReference type="EMBL" id="AMD86240.1"/>
    </source>
</evidence>
<dbReference type="KEGG" id="chg:AXF12_08235"/>
<dbReference type="Proteomes" id="UP000215539">
    <property type="component" value="Chromosome 1"/>
</dbReference>
<evidence type="ECO:0000313" key="3">
    <source>
        <dbReference type="EMBL" id="SNV00916.1"/>
    </source>
</evidence>
<sequence length="290" mass="33781">MNNLQTKNPYFNISGLTSSEANYICERIKERLKPIQEQVGAIETHTSAIEGEPLDNFKRVENIGGKLEEIGSLYAISAYLRTAIKEKDARLEEVSKQLRELPQKAEQEIKPIDYDSLAKMNEVTIDDYLQTLSIEGAVQYKEAEAKAAHIGKYIHNFDEIRQKLTKQELITFKQVGEQVIKIKHTPLYNINDLQALQETLLAEHRQWESEVNFYKSKFREYQNDMRVAYNQALLKAEQERSEKIQQWLLDKTTELTKIKEEIASFRIVIPDIYKTEIDNFLKHIGSVREQ</sequence>
<keyword evidence="1" id="KW-0175">Coiled coil</keyword>